<dbReference type="AlphaFoldDB" id="A0A072TN61"/>
<evidence type="ECO:0000313" key="3">
    <source>
        <dbReference type="EMBL" id="KEH18842.1"/>
    </source>
</evidence>
<dbReference type="InterPro" id="IPR001606">
    <property type="entry name" value="ARID_dom"/>
</dbReference>
<feature type="region of interest" description="Disordered" evidence="1">
    <location>
        <begin position="324"/>
        <end position="377"/>
    </location>
</feature>
<keyword evidence="3" id="KW-0238">DNA-binding</keyword>
<protein>
    <submittedName>
        <fullName evidence="3">ARID/bright DNA-binding domain protein</fullName>
    </submittedName>
</protein>
<dbReference type="GO" id="GO:0003677">
    <property type="term" value="F:DNA binding"/>
    <property type="evidence" value="ECO:0007669"/>
    <property type="project" value="UniProtKB-KW"/>
</dbReference>
<dbReference type="PANTHER" id="PTHR46410">
    <property type="entry name" value="AT-RICH INTERACTIVE DOMAIN-CONTAINING PROTEIN 2"/>
    <property type="match status" value="1"/>
</dbReference>
<dbReference type="EnsemblPlants" id="KEH18842">
    <property type="protein sequence ID" value="KEH18842"/>
    <property type="gene ID" value="MTR_8g028905"/>
</dbReference>
<sequence>MKCLTWLLMFYDVGKVDLYKFLTAVDGKGGFDAVCDGELWDLVGEECGLGVNVGSTLKLVFSKYKSVFESCVMKVGDAKVFDGSGLMGFEADVNEFLSGQGGNVVAGEKVKGKVDGANKVKSANFESSVEKEVHSGNVMAGEKVEGGVDGANEVKSANFESGGVKEVHDVGFLDSGMMNRGMVSDTDVGKLSEGNGDGMEVVEDFDGGKIIVGTTEDASNLVKSDESGLLNVGENHDGDIGDNSVPVLDLSGGDGTGSSHKRKREEALFDMMSWVTKTASNPCDPEIVPIPEKPKWRAYSNQEAWKRVLLFREAAFYKKKSSIEQQNWQSQKMHPSIYDDPTPTIYNLRERRKRDKKLFEKQKPSSRSSLSSSVLDKGDLDGTTSRRYVKRLLASRRSSFSRWASARICVGQKYQAQVPEWTGPNPESDTKWFGTQVWPLAVANSQFLVERDPIGRGRQDSCGCAVQGSVECVRFHISEKKAKAKLELGVAFYHWRFDKVGEDVRNSWTDEDEKRFWEVLQLYPPKRGSEHFWDHIFETFPNKSRETLVSYYFNVYLLQRKAYHTRHTLGNIDIQSDDDESESDMKKLFGRRG</sequence>
<name>A0A072TN61_MEDTR</name>
<feature type="region of interest" description="Disordered" evidence="1">
    <location>
        <begin position="574"/>
        <end position="593"/>
    </location>
</feature>
<reference evidence="3 5" key="2">
    <citation type="journal article" date="2014" name="BMC Genomics">
        <title>An improved genome release (version Mt4.0) for the model legume Medicago truncatula.</title>
        <authorList>
            <person name="Tang H."/>
            <person name="Krishnakumar V."/>
            <person name="Bidwell S."/>
            <person name="Rosen B."/>
            <person name="Chan A."/>
            <person name="Zhou S."/>
            <person name="Gentzbittel L."/>
            <person name="Childs K.L."/>
            <person name="Yandell M."/>
            <person name="Gundlach H."/>
            <person name="Mayer K.F."/>
            <person name="Schwartz D.C."/>
            <person name="Town C.D."/>
        </authorList>
    </citation>
    <scope>GENOME REANNOTATION</scope>
    <source>
        <strain evidence="3">A17</strain>
        <strain evidence="4 5">cv. Jemalong A17</strain>
    </source>
</reference>
<dbReference type="Gene3D" id="1.10.150.60">
    <property type="entry name" value="ARID DNA-binding domain"/>
    <property type="match status" value="1"/>
</dbReference>
<keyword evidence="5" id="KW-1185">Reference proteome</keyword>
<dbReference type="CDD" id="cd00167">
    <property type="entry name" value="SANT"/>
    <property type="match status" value="1"/>
</dbReference>
<dbReference type="STRING" id="3880.A0A072TN61"/>
<dbReference type="SUPFAM" id="SSF46689">
    <property type="entry name" value="Homeodomain-like"/>
    <property type="match status" value="1"/>
</dbReference>
<evidence type="ECO:0000256" key="1">
    <source>
        <dbReference type="SAM" id="MobiDB-lite"/>
    </source>
</evidence>
<dbReference type="InterPro" id="IPR001005">
    <property type="entry name" value="SANT/Myb"/>
</dbReference>
<evidence type="ECO:0000313" key="5">
    <source>
        <dbReference type="Proteomes" id="UP000002051"/>
    </source>
</evidence>
<feature type="compositionally biased region" description="Polar residues" evidence="1">
    <location>
        <begin position="324"/>
        <end position="333"/>
    </location>
</feature>
<dbReference type="InterPro" id="IPR036431">
    <property type="entry name" value="ARID_dom_sf"/>
</dbReference>
<dbReference type="Proteomes" id="UP000002051">
    <property type="component" value="Chromosome 8"/>
</dbReference>
<reference evidence="3 5" key="1">
    <citation type="journal article" date="2011" name="Nature">
        <title>The Medicago genome provides insight into the evolution of rhizobial symbioses.</title>
        <authorList>
            <person name="Young N.D."/>
            <person name="Debelle F."/>
            <person name="Oldroyd G.E."/>
            <person name="Geurts R."/>
            <person name="Cannon S.B."/>
            <person name="Udvardi M.K."/>
            <person name="Benedito V.A."/>
            <person name="Mayer K.F."/>
            <person name="Gouzy J."/>
            <person name="Schoof H."/>
            <person name="Van de Peer Y."/>
            <person name="Proost S."/>
            <person name="Cook D.R."/>
            <person name="Meyers B.C."/>
            <person name="Spannagl M."/>
            <person name="Cheung F."/>
            <person name="De Mita S."/>
            <person name="Krishnakumar V."/>
            <person name="Gundlach H."/>
            <person name="Zhou S."/>
            <person name="Mudge J."/>
            <person name="Bharti A.K."/>
            <person name="Murray J.D."/>
            <person name="Naoumkina M.A."/>
            <person name="Rosen B."/>
            <person name="Silverstein K.A."/>
            <person name="Tang H."/>
            <person name="Rombauts S."/>
            <person name="Zhao P.X."/>
            <person name="Zhou P."/>
            <person name="Barbe V."/>
            <person name="Bardou P."/>
            <person name="Bechner M."/>
            <person name="Bellec A."/>
            <person name="Berger A."/>
            <person name="Berges H."/>
            <person name="Bidwell S."/>
            <person name="Bisseling T."/>
            <person name="Choisne N."/>
            <person name="Couloux A."/>
            <person name="Denny R."/>
            <person name="Deshpande S."/>
            <person name="Dai X."/>
            <person name="Doyle J.J."/>
            <person name="Dudez A.M."/>
            <person name="Farmer A.D."/>
            <person name="Fouteau S."/>
            <person name="Franken C."/>
            <person name="Gibelin C."/>
            <person name="Gish J."/>
            <person name="Goldstein S."/>
            <person name="Gonzalez A.J."/>
            <person name="Green P.J."/>
            <person name="Hallab A."/>
            <person name="Hartog M."/>
            <person name="Hua A."/>
            <person name="Humphray S.J."/>
            <person name="Jeong D.H."/>
            <person name="Jing Y."/>
            <person name="Jocker A."/>
            <person name="Kenton S.M."/>
            <person name="Kim D.J."/>
            <person name="Klee K."/>
            <person name="Lai H."/>
            <person name="Lang C."/>
            <person name="Lin S."/>
            <person name="Macmil S.L."/>
            <person name="Magdelenat G."/>
            <person name="Matthews L."/>
            <person name="McCorrison J."/>
            <person name="Monaghan E.L."/>
            <person name="Mun J.H."/>
            <person name="Najar F.Z."/>
            <person name="Nicholson C."/>
            <person name="Noirot C."/>
            <person name="O'Bleness M."/>
            <person name="Paule C.R."/>
            <person name="Poulain J."/>
            <person name="Prion F."/>
            <person name="Qin B."/>
            <person name="Qu C."/>
            <person name="Retzel E.F."/>
            <person name="Riddle C."/>
            <person name="Sallet E."/>
            <person name="Samain S."/>
            <person name="Samson N."/>
            <person name="Sanders I."/>
            <person name="Saurat O."/>
            <person name="Scarpelli C."/>
            <person name="Schiex T."/>
            <person name="Segurens B."/>
            <person name="Severin A.J."/>
            <person name="Sherrier D.J."/>
            <person name="Shi R."/>
            <person name="Sims S."/>
            <person name="Singer S.R."/>
            <person name="Sinharoy S."/>
            <person name="Sterck L."/>
            <person name="Viollet A."/>
            <person name="Wang B.B."/>
            <person name="Wang K."/>
            <person name="Wang M."/>
            <person name="Wang X."/>
            <person name="Warfsmann J."/>
            <person name="Weissenbach J."/>
            <person name="White D.D."/>
            <person name="White J.D."/>
            <person name="Wiley G.B."/>
            <person name="Wincker P."/>
            <person name="Xing Y."/>
            <person name="Yang L."/>
            <person name="Yao Z."/>
            <person name="Ying F."/>
            <person name="Zhai J."/>
            <person name="Zhou L."/>
            <person name="Zuber A."/>
            <person name="Denarie J."/>
            <person name="Dixon R.A."/>
            <person name="May G.D."/>
            <person name="Schwartz D.C."/>
            <person name="Rogers J."/>
            <person name="Quetier F."/>
            <person name="Town C.D."/>
            <person name="Roe B.A."/>
        </authorList>
    </citation>
    <scope>NUCLEOTIDE SEQUENCE [LARGE SCALE GENOMIC DNA]</scope>
    <source>
        <strain evidence="3">A17</strain>
        <strain evidence="4 5">cv. Jemalong A17</strain>
    </source>
</reference>
<dbReference type="CDD" id="cd16100">
    <property type="entry name" value="ARID"/>
    <property type="match status" value="1"/>
</dbReference>
<evidence type="ECO:0000259" key="2">
    <source>
        <dbReference type="PROSITE" id="PS51011"/>
    </source>
</evidence>
<dbReference type="PROSITE" id="PS51011">
    <property type="entry name" value="ARID"/>
    <property type="match status" value="1"/>
</dbReference>
<gene>
    <name evidence="3" type="ordered locus">MTR_8g028905</name>
</gene>
<dbReference type="PaxDb" id="3880-AET02029"/>
<feature type="domain" description="ARID" evidence="2">
    <location>
        <begin position="1"/>
        <end position="73"/>
    </location>
</feature>
<dbReference type="HOGENOM" id="CLU_032356_2_0_1"/>
<dbReference type="SUPFAM" id="SSF46774">
    <property type="entry name" value="ARID-like"/>
    <property type="match status" value="1"/>
</dbReference>
<reference evidence="4" key="3">
    <citation type="submission" date="2015-04" db="UniProtKB">
        <authorList>
            <consortium name="EnsemblPlants"/>
        </authorList>
    </citation>
    <scope>IDENTIFICATION</scope>
    <source>
        <strain evidence="4">cv. Jemalong A17</strain>
    </source>
</reference>
<dbReference type="PANTHER" id="PTHR46410:SF1">
    <property type="entry name" value="AT-RICH INTERACTIVE DOMAIN-CONTAINING PROTEIN 1"/>
    <property type="match status" value="1"/>
</dbReference>
<dbReference type="InterPro" id="IPR009057">
    <property type="entry name" value="Homeodomain-like_sf"/>
</dbReference>
<accession>A0A072TN61</accession>
<proteinExistence type="predicted"/>
<dbReference type="eggNOG" id="ENOG502QVAG">
    <property type="taxonomic scope" value="Eukaryota"/>
</dbReference>
<dbReference type="EMBL" id="CM001224">
    <property type="protein sequence ID" value="KEH18842.1"/>
    <property type="molecule type" value="Genomic_DNA"/>
</dbReference>
<evidence type="ECO:0000313" key="4">
    <source>
        <dbReference type="EnsemblPlants" id="KEH18842"/>
    </source>
</evidence>
<organism evidence="3 5">
    <name type="scientific">Medicago truncatula</name>
    <name type="common">Barrel medic</name>
    <name type="synonym">Medicago tribuloides</name>
    <dbReference type="NCBI Taxonomy" id="3880"/>
    <lineage>
        <taxon>Eukaryota</taxon>
        <taxon>Viridiplantae</taxon>
        <taxon>Streptophyta</taxon>
        <taxon>Embryophyta</taxon>
        <taxon>Tracheophyta</taxon>
        <taxon>Spermatophyta</taxon>
        <taxon>Magnoliopsida</taxon>
        <taxon>eudicotyledons</taxon>
        <taxon>Gunneridae</taxon>
        <taxon>Pentapetalae</taxon>
        <taxon>rosids</taxon>
        <taxon>fabids</taxon>
        <taxon>Fabales</taxon>
        <taxon>Fabaceae</taxon>
        <taxon>Papilionoideae</taxon>
        <taxon>50 kb inversion clade</taxon>
        <taxon>NPAAA clade</taxon>
        <taxon>Hologalegina</taxon>
        <taxon>IRL clade</taxon>
        <taxon>Trifolieae</taxon>
        <taxon>Medicago</taxon>
    </lineage>
</organism>